<keyword evidence="2" id="KW-1185">Reference proteome</keyword>
<dbReference type="Proteomes" id="UP001145114">
    <property type="component" value="Unassembled WGS sequence"/>
</dbReference>
<accession>A0ACC1HHS5</accession>
<sequence length="870" mass="98793">MAHYGSPRPGGLGRPLHAELLSVQWYSSWRMIRRSSRADPVLYSPEAREMLRKKRNSNRGPAITDKEITSLYELLTRSDKAKKSQDMPFAPESQEPSKRVMSERDRAAGLEDTAAEPAQETLLAASDPKEQGPSEEVGHSEGDARDRHSATNHSESKHFAIVNTRSPRASQTALYKLYGSVDTSELLELQARNSRAVKEGEEDGGGDSSPLDVETFNRVIDANAKLGRVEEAEKTLLLLRESGATPNIKTYSLMINVYGSQGDLSKAVEMFKEIERCGLEPSVYSYGSLIKAYVRNNRLEDAFRTYELMKKRETWPSEVVYNTLIKGCLEARDYKRAWGVFEHLKYEIAHLSPYSYTLMIDVCAKSGEAERALNLFDEMVANNIAPNDITCNSLINACAREPRYFDQAFMLLEQMESLGFALDYYTYNTLIYSCSKNRQLRLARNLFTKLFKQVKTDDSGLLKIDEVTYTNLLLSLANHLPCVKPLGRKEATDPAAAERRRQSRVARSVETTAVVTVGDLPLLPQCPSTYAEVVAEAGLLYNRFVEEIYDHHSCSDSYSRLLLAYIGVLKNSGYFEEAWNVYTSEFARLGIKRSGWTYHLALELCDYMRDIDKARQVWDEYKEWQTVTEGIIQLRSLGESTEAEIEKAYRQQKEYVHIGADSTIPTINDNPSQQQQQQQRQQSERGRQQCKEKQDSSADVASEPMALAVQQTQAPATLNPQVVAKVADRAVIPNFAKDQTTSMTPREQRAVRAKIGRDEAIEYMMYARMAKVLAKCNQLDQSLEIIDELKNRIPYYEHNPALKDFTTVYSRAVQTENIVAQNKLLSLCHPRINQTMKRIRRKWGTPMPFDVGKQKRASIKYQAQSITVQQ</sequence>
<name>A0ACC1HHS5_9FUNG</name>
<comment type="caution">
    <text evidence="1">The sequence shown here is derived from an EMBL/GenBank/DDBJ whole genome shotgun (WGS) entry which is preliminary data.</text>
</comment>
<dbReference type="EMBL" id="JAMZIH010005378">
    <property type="protein sequence ID" value="KAJ1675288.1"/>
    <property type="molecule type" value="Genomic_DNA"/>
</dbReference>
<proteinExistence type="predicted"/>
<organism evidence="1 2">
    <name type="scientific">Spiromyces aspiralis</name>
    <dbReference type="NCBI Taxonomy" id="68401"/>
    <lineage>
        <taxon>Eukaryota</taxon>
        <taxon>Fungi</taxon>
        <taxon>Fungi incertae sedis</taxon>
        <taxon>Zoopagomycota</taxon>
        <taxon>Kickxellomycotina</taxon>
        <taxon>Kickxellomycetes</taxon>
        <taxon>Kickxellales</taxon>
        <taxon>Kickxellaceae</taxon>
        <taxon>Spiromyces</taxon>
    </lineage>
</organism>
<protein>
    <submittedName>
        <fullName evidence="1">Uncharacterized protein</fullName>
    </submittedName>
</protein>
<evidence type="ECO:0000313" key="1">
    <source>
        <dbReference type="EMBL" id="KAJ1675288.1"/>
    </source>
</evidence>
<gene>
    <name evidence="1" type="ORF">EV182_001554</name>
</gene>
<reference evidence="1" key="1">
    <citation type="submission" date="2022-06" db="EMBL/GenBank/DDBJ databases">
        <title>Phylogenomic reconstructions and comparative analyses of Kickxellomycotina fungi.</title>
        <authorList>
            <person name="Reynolds N.K."/>
            <person name="Stajich J.E."/>
            <person name="Barry K."/>
            <person name="Grigoriev I.V."/>
            <person name="Crous P."/>
            <person name="Smith M.E."/>
        </authorList>
    </citation>
    <scope>NUCLEOTIDE SEQUENCE</scope>
    <source>
        <strain evidence="1">RSA 2271</strain>
    </source>
</reference>
<evidence type="ECO:0000313" key="2">
    <source>
        <dbReference type="Proteomes" id="UP001145114"/>
    </source>
</evidence>